<accession>A0A967EDN3</accession>
<reference evidence="1" key="1">
    <citation type="submission" date="2020-03" db="EMBL/GenBank/DDBJ databases">
        <title>Roseovarius gahaiensis sp. nov., isolated from Gahai Saline Lake, China.</title>
        <authorList>
            <person name="Sun X."/>
        </authorList>
    </citation>
    <scope>NUCLEOTIDE SEQUENCE</scope>
    <source>
        <strain evidence="1">GH877</strain>
    </source>
</reference>
<evidence type="ECO:0000313" key="2">
    <source>
        <dbReference type="Proteomes" id="UP000639775"/>
    </source>
</evidence>
<gene>
    <name evidence="1" type="ORF">HAT86_02365</name>
</gene>
<dbReference type="Proteomes" id="UP000639775">
    <property type="component" value="Unassembled WGS sequence"/>
</dbReference>
<dbReference type="AlphaFoldDB" id="A0A967EDN3"/>
<proteinExistence type="predicted"/>
<dbReference type="RefSeq" id="WP_167192978.1">
    <property type="nucleotide sequence ID" value="NZ_JAAORB010000002.1"/>
</dbReference>
<evidence type="ECO:0000313" key="1">
    <source>
        <dbReference type="EMBL" id="NHQ73308.1"/>
    </source>
</evidence>
<dbReference type="EMBL" id="JAAORB010000002">
    <property type="protein sequence ID" value="NHQ73308.1"/>
    <property type="molecule type" value="Genomic_DNA"/>
</dbReference>
<organism evidence="1 2">
    <name type="scientific">Roseovarius gahaiensis</name>
    <dbReference type="NCBI Taxonomy" id="2716691"/>
    <lineage>
        <taxon>Bacteria</taxon>
        <taxon>Pseudomonadati</taxon>
        <taxon>Pseudomonadota</taxon>
        <taxon>Alphaproteobacteria</taxon>
        <taxon>Rhodobacterales</taxon>
        <taxon>Roseobacteraceae</taxon>
        <taxon>Roseovarius</taxon>
    </lineage>
</organism>
<keyword evidence="2" id="KW-1185">Reference proteome</keyword>
<comment type="caution">
    <text evidence="1">The sequence shown here is derived from an EMBL/GenBank/DDBJ whole genome shotgun (WGS) entry which is preliminary data.</text>
</comment>
<sequence>MEVSGELYPVLLRAASRRSESCIVPEYKAVSKALMRNWETAGRRRARIDSALAAIYPGIQAPDRQIVLDFWYSRQTKGSLSRWFKALSNDTFLFSWDAIFDYWFETNDMSAAKLIAYEAPEHRLEEILWDLVKTETEGWIISRAIIRTKPKDQDLWNLLEETYPATFAYVSVKLNKRLTQEDCKKAILSESGTTNQRGLAIWAAGQMGYWSVLEDIEEMADKLDEYDMNYFS</sequence>
<protein>
    <submittedName>
        <fullName evidence="1">Uncharacterized protein</fullName>
    </submittedName>
</protein>
<name>A0A967EDN3_9RHOB</name>